<evidence type="ECO:0000256" key="1">
    <source>
        <dbReference type="SAM" id="MobiDB-lite"/>
    </source>
</evidence>
<sequence>MLKLAKLPDRSPVRLTVTLTPDLNERLLGYAALYRATYGEAETVTDLIPYMLDAFLASDRAYAKARREDPPPAETPAPHRGLKAKADDISGARNSEA</sequence>
<keyword evidence="3" id="KW-1185">Reference proteome</keyword>
<accession>A0A7X0EFV5</accession>
<name>A0A7X0EFV5_9PROT</name>
<evidence type="ECO:0000313" key="3">
    <source>
        <dbReference type="Proteomes" id="UP000539175"/>
    </source>
</evidence>
<dbReference type="Pfam" id="PF10038">
    <property type="entry name" value="DUF2274"/>
    <property type="match status" value="1"/>
</dbReference>
<organism evidence="2 3">
    <name type="scientific">Nitrospirillum iridis</name>
    <dbReference type="NCBI Taxonomy" id="765888"/>
    <lineage>
        <taxon>Bacteria</taxon>
        <taxon>Pseudomonadati</taxon>
        <taxon>Pseudomonadota</taxon>
        <taxon>Alphaproteobacteria</taxon>
        <taxon>Rhodospirillales</taxon>
        <taxon>Azospirillaceae</taxon>
        <taxon>Nitrospirillum</taxon>
    </lineage>
</organism>
<dbReference type="Proteomes" id="UP000539175">
    <property type="component" value="Unassembled WGS sequence"/>
</dbReference>
<dbReference type="RefSeq" id="WP_184807939.1">
    <property type="nucleotide sequence ID" value="NZ_JACIIZ010000040.1"/>
</dbReference>
<evidence type="ECO:0000313" key="2">
    <source>
        <dbReference type="EMBL" id="MBB6255432.1"/>
    </source>
</evidence>
<proteinExistence type="predicted"/>
<dbReference type="EMBL" id="JACIIZ010000040">
    <property type="protein sequence ID" value="MBB6255432.1"/>
    <property type="molecule type" value="Genomic_DNA"/>
</dbReference>
<protein>
    <recommendedName>
        <fullName evidence="4">Transposase</fullName>
    </recommendedName>
</protein>
<reference evidence="2 3" key="1">
    <citation type="submission" date="2020-08" db="EMBL/GenBank/DDBJ databases">
        <title>Genomic Encyclopedia of Type Strains, Phase IV (KMG-IV): sequencing the most valuable type-strain genomes for metagenomic binning, comparative biology and taxonomic classification.</title>
        <authorList>
            <person name="Goeker M."/>
        </authorList>
    </citation>
    <scope>NUCLEOTIDE SEQUENCE [LARGE SCALE GENOMIC DNA]</scope>
    <source>
        <strain evidence="2 3">DSM 22198</strain>
    </source>
</reference>
<gene>
    <name evidence="2" type="ORF">FHS74_006031</name>
</gene>
<comment type="caution">
    <text evidence="2">The sequence shown here is derived from an EMBL/GenBank/DDBJ whole genome shotgun (WGS) entry which is preliminary data.</text>
</comment>
<evidence type="ECO:0008006" key="4">
    <source>
        <dbReference type="Google" id="ProtNLM"/>
    </source>
</evidence>
<feature type="region of interest" description="Disordered" evidence="1">
    <location>
        <begin position="63"/>
        <end position="97"/>
    </location>
</feature>
<feature type="compositionally biased region" description="Basic and acidic residues" evidence="1">
    <location>
        <begin position="84"/>
        <end position="97"/>
    </location>
</feature>
<dbReference type="InterPro" id="IPR018733">
    <property type="entry name" value="DUF2274"/>
</dbReference>
<dbReference type="AlphaFoldDB" id="A0A7X0EFV5"/>